<dbReference type="HOGENOM" id="CLU_2349533_0_0_1"/>
<dbReference type="Proteomes" id="UP000017836">
    <property type="component" value="Unassembled WGS sequence"/>
</dbReference>
<keyword evidence="2" id="KW-1185">Reference proteome</keyword>
<dbReference type="AlphaFoldDB" id="U5D242"/>
<name>U5D242_AMBTC</name>
<accession>U5D242</accession>
<organism evidence="1 2">
    <name type="scientific">Amborella trichopoda</name>
    <dbReference type="NCBI Taxonomy" id="13333"/>
    <lineage>
        <taxon>Eukaryota</taxon>
        <taxon>Viridiplantae</taxon>
        <taxon>Streptophyta</taxon>
        <taxon>Embryophyta</taxon>
        <taxon>Tracheophyta</taxon>
        <taxon>Spermatophyta</taxon>
        <taxon>Magnoliopsida</taxon>
        <taxon>Amborellales</taxon>
        <taxon>Amborellaceae</taxon>
        <taxon>Amborella</taxon>
    </lineage>
</organism>
<dbReference type="Gramene" id="ERN14428">
    <property type="protein sequence ID" value="ERN14428"/>
    <property type="gene ID" value="AMTR_s00033p00243880"/>
</dbReference>
<sequence length="97" mass="11126">MDMSLPHSLSSPLKGCTRARASPVLARGAPRLNRWVRCASSPPTLEPSTPRRSANYRPNLWDYDIIQSIRSNYTVSPWLEHKVVTKSIIFWIGFMQR</sequence>
<evidence type="ECO:0000313" key="1">
    <source>
        <dbReference type="EMBL" id="ERN14428.1"/>
    </source>
</evidence>
<proteinExistence type="predicted"/>
<gene>
    <name evidence="1" type="ORF">AMTR_s00033p00243880</name>
</gene>
<protein>
    <submittedName>
        <fullName evidence="1">Uncharacterized protein</fullName>
    </submittedName>
</protein>
<evidence type="ECO:0000313" key="2">
    <source>
        <dbReference type="Proteomes" id="UP000017836"/>
    </source>
</evidence>
<reference evidence="2" key="1">
    <citation type="journal article" date="2013" name="Science">
        <title>The Amborella genome and the evolution of flowering plants.</title>
        <authorList>
            <consortium name="Amborella Genome Project"/>
        </authorList>
    </citation>
    <scope>NUCLEOTIDE SEQUENCE [LARGE SCALE GENOMIC DNA]</scope>
</reference>
<dbReference type="EMBL" id="KI392557">
    <property type="protein sequence ID" value="ERN14428.1"/>
    <property type="molecule type" value="Genomic_DNA"/>
</dbReference>